<reference evidence="1 2" key="1">
    <citation type="submission" date="2021-03" db="EMBL/GenBank/DDBJ databases">
        <title>Caproiciproducens sp. nov. isolated from feces of cow.</title>
        <authorList>
            <person name="Choi J.-Y."/>
        </authorList>
    </citation>
    <scope>NUCLEOTIDE SEQUENCE [LARGE SCALE GENOMIC DNA]</scope>
    <source>
        <strain evidence="1 2">AGMB10547</strain>
    </source>
</reference>
<proteinExistence type="predicted"/>
<evidence type="ECO:0000313" key="1">
    <source>
        <dbReference type="EMBL" id="MBW7571770.1"/>
    </source>
</evidence>
<evidence type="ECO:0008006" key="3">
    <source>
        <dbReference type="Google" id="ProtNLM"/>
    </source>
</evidence>
<gene>
    <name evidence="1" type="ORF">J5W02_02985</name>
</gene>
<dbReference type="Gene3D" id="3.40.50.300">
    <property type="entry name" value="P-loop containing nucleotide triphosphate hydrolases"/>
    <property type="match status" value="1"/>
</dbReference>
<accession>A0ABS7DKE7</accession>
<sequence>MPDFSLNYFIGSNSSRGYVSFFQSNFGRLKTVVRLSGYPSIIVSDIVSNLCSAARDSGCHAQLIHNCLDNSMEGVIIPEKNAGVINFPFYSEEEYPVAAILNDDNLSQTHVCLASAGRHFAAAREIHDKWEQIYIANMDFDAANRLAAQTIEKVVGGKTLGKKGAQIHRYFGAATVNGAYDYIDNLTEDLEKRYFIKGRPGTGKSTFLKKIAEYATAAGFNTEIYHCAFDPNSLDMVILRELSVALFDSTSPHEYFPSRPDDEVIDIYKAAVTDKTDEKYRTEITAIMVDYKAEIGKATKQLARAKRYYDDVQRIFLSKLSAEALGIAEERIRDTVFGS</sequence>
<dbReference type="RefSeq" id="WP_219964156.1">
    <property type="nucleotide sequence ID" value="NZ_JAGFNZ010000001.1"/>
</dbReference>
<keyword evidence="2" id="KW-1185">Reference proteome</keyword>
<evidence type="ECO:0000313" key="2">
    <source>
        <dbReference type="Proteomes" id="UP000719942"/>
    </source>
</evidence>
<dbReference type="Proteomes" id="UP000719942">
    <property type="component" value="Unassembled WGS sequence"/>
</dbReference>
<protein>
    <recommendedName>
        <fullName evidence="3">ATPase</fullName>
    </recommendedName>
</protein>
<dbReference type="SUPFAM" id="SSF52540">
    <property type="entry name" value="P-loop containing nucleoside triphosphate hydrolases"/>
    <property type="match status" value="1"/>
</dbReference>
<organism evidence="1 2">
    <name type="scientific">Caproiciproducens faecalis</name>
    <dbReference type="NCBI Taxonomy" id="2820301"/>
    <lineage>
        <taxon>Bacteria</taxon>
        <taxon>Bacillati</taxon>
        <taxon>Bacillota</taxon>
        <taxon>Clostridia</taxon>
        <taxon>Eubacteriales</taxon>
        <taxon>Acutalibacteraceae</taxon>
        <taxon>Caproiciproducens</taxon>
    </lineage>
</organism>
<comment type="caution">
    <text evidence="1">The sequence shown here is derived from an EMBL/GenBank/DDBJ whole genome shotgun (WGS) entry which is preliminary data.</text>
</comment>
<dbReference type="InterPro" id="IPR027417">
    <property type="entry name" value="P-loop_NTPase"/>
</dbReference>
<dbReference type="EMBL" id="JAGFNZ010000001">
    <property type="protein sequence ID" value="MBW7571770.1"/>
    <property type="molecule type" value="Genomic_DNA"/>
</dbReference>
<name>A0ABS7DKE7_9FIRM</name>